<name>A0ABR1G2V9_AURAN</name>
<dbReference type="EMBL" id="JBBJCI010000130">
    <property type="protein sequence ID" value="KAK7247656.1"/>
    <property type="molecule type" value="Genomic_DNA"/>
</dbReference>
<proteinExistence type="predicted"/>
<gene>
    <name evidence="1" type="ORF">SO694_00125064</name>
</gene>
<organism evidence="1 2">
    <name type="scientific">Aureococcus anophagefferens</name>
    <name type="common">Harmful bloom alga</name>
    <dbReference type="NCBI Taxonomy" id="44056"/>
    <lineage>
        <taxon>Eukaryota</taxon>
        <taxon>Sar</taxon>
        <taxon>Stramenopiles</taxon>
        <taxon>Ochrophyta</taxon>
        <taxon>Pelagophyceae</taxon>
        <taxon>Pelagomonadales</taxon>
        <taxon>Pelagomonadaceae</taxon>
        <taxon>Aureococcus</taxon>
    </lineage>
</organism>
<evidence type="ECO:0000313" key="2">
    <source>
        <dbReference type="Proteomes" id="UP001363151"/>
    </source>
</evidence>
<comment type="caution">
    <text evidence="1">The sequence shown here is derived from an EMBL/GenBank/DDBJ whole genome shotgun (WGS) entry which is preliminary data.</text>
</comment>
<dbReference type="Proteomes" id="UP001363151">
    <property type="component" value="Unassembled WGS sequence"/>
</dbReference>
<sequence>MMGQATEADTYRTVEFQRDGVAVACGGTYEPGATYAATMSPLPPGGGGVLFDLSGGVFDDDCTCPYECAGDSASWHKKSDAASDAAG</sequence>
<reference evidence="1 2" key="1">
    <citation type="submission" date="2024-03" db="EMBL/GenBank/DDBJ databases">
        <title>Aureococcus anophagefferens CCMP1851 and Kratosvirus quantuckense: Draft genome of a second virus-susceptible host strain in the model system.</title>
        <authorList>
            <person name="Chase E."/>
            <person name="Truchon A.R."/>
            <person name="Schepens W."/>
            <person name="Wilhelm S.W."/>
        </authorList>
    </citation>
    <scope>NUCLEOTIDE SEQUENCE [LARGE SCALE GENOMIC DNA]</scope>
    <source>
        <strain evidence="1 2">CCMP1851</strain>
    </source>
</reference>
<accession>A0ABR1G2V9</accession>
<evidence type="ECO:0000313" key="1">
    <source>
        <dbReference type="EMBL" id="KAK7247656.1"/>
    </source>
</evidence>
<keyword evidence="2" id="KW-1185">Reference proteome</keyword>
<protein>
    <submittedName>
        <fullName evidence="1">Uncharacterized protein</fullName>
    </submittedName>
</protein>